<dbReference type="InterPro" id="IPR001841">
    <property type="entry name" value="Znf_RING"/>
</dbReference>
<dbReference type="PROSITE" id="PS50089">
    <property type="entry name" value="ZF_RING_2"/>
    <property type="match status" value="1"/>
</dbReference>
<protein>
    <submittedName>
        <fullName evidence="8">Polycomb group RING finger protein 1</fullName>
    </submittedName>
</protein>
<dbReference type="RefSeq" id="XP_012647353.1">
    <property type="nucleotide sequence ID" value="XM_012791899.1"/>
</dbReference>
<reference evidence="8 9" key="1">
    <citation type="journal article" date="2012" name="Nucleic Acids Res.">
        <title>Sequencing of the smallest Apicomplexan genome from the human pathogen Babesia microti.</title>
        <authorList>
            <person name="Cornillot E."/>
            <person name="Hadj-Kaddour K."/>
            <person name="Dassouli A."/>
            <person name="Noel B."/>
            <person name="Ranwez V."/>
            <person name="Vacherie B."/>
            <person name="Augagneur Y."/>
            <person name="Bres V."/>
            <person name="Duclos A."/>
            <person name="Randazzo S."/>
            <person name="Carcy B."/>
            <person name="Debierre-Grockiego F."/>
            <person name="Delbecq S."/>
            <person name="Moubri-Menage K."/>
            <person name="Shams-Eldin H."/>
            <person name="Usmani-Brown S."/>
            <person name="Bringaud F."/>
            <person name="Wincker P."/>
            <person name="Vivares C.P."/>
            <person name="Schwarz R.T."/>
            <person name="Schetters T.P."/>
            <person name="Krause P.J."/>
            <person name="Gorenflot A."/>
            <person name="Berry V."/>
            <person name="Barbe V."/>
            <person name="Ben Mamoun C."/>
        </authorList>
    </citation>
    <scope>NUCLEOTIDE SEQUENCE [LARGE SCALE GENOMIC DNA]</scope>
    <source>
        <strain evidence="8 9">RI</strain>
    </source>
</reference>
<evidence type="ECO:0000256" key="6">
    <source>
        <dbReference type="PROSITE-ProRule" id="PRU00175"/>
    </source>
</evidence>
<evidence type="ECO:0000256" key="4">
    <source>
        <dbReference type="ARBA" id="ARBA00022833"/>
    </source>
</evidence>
<dbReference type="InterPro" id="IPR013083">
    <property type="entry name" value="Znf_RING/FYVE/PHD"/>
</dbReference>
<dbReference type="EMBL" id="FO082871">
    <property type="protein sequence ID" value="CCF72744.1"/>
    <property type="molecule type" value="Genomic_DNA"/>
</dbReference>
<dbReference type="SMART" id="SM00184">
    <property type="entry name" value="RING"/>
    <property type="match status" value="1"/>
</dbReference>
<dbReference type="Pfam" id="PF13923">
    <property type="entry name" value="zf-C3HC4_2"/>
    <property type="match status" value="1"/>
</dbReference>
<proteinExistence type="predicted"/>
<dbReference type="KEGG" id="bmic:BMR1_01G01405"/>
<accession>I7J897</accession>
<dbReference type="SUPFAM" id="SSF57850">
    <property type="entry name" value="RING/U-box"/>
    <property type="match status" value="1"/>
</dbReference>
<evidence type="ECO:0000259" key="7">
    <source>
        <dbReference type="PROSITE" id="PS50089"/>
    </source>
</evidence>
<dbReference type="AlphaFoldDB" id="I7J897"/>
<dbReference type="VEuPathDB" id="PiroplasmaDB:BMR1_01G01405"/>
<reference evidence="8 9" key="2">
    <citation type="journal article" date="2013" name="PLoS ONE">
        <title>Whole genome mapping and re-organization of the nuclear and mitochondrial genomes of Babesia microti isolates.</title>
        <authorList>
            <person name="Cornillot E."/>
            <person name="Dassouli A."/>
            <person name="Garg A."/>
            <person name="Pachikara N."/>
            <person name="Randazzo S."/>
            <person name="Depoix D."/>
            <person name="Carcy B."/>
            <person name="Delbecq S."/>
            <person name="Frutos R."/>
            <person name="Silva J.C."/>
            <person name="Sutton R."/>
            <person name="Krause P.J."/>
            <person name="Mamoun C.B."/>
        </authorList>
    </citation>
    <scope>NUCLEOTIDE SEQUENCE [LARGE SCALE GENOMIC DNA]</scope>
    <source>
        <strain evidence="8 9">RI</strain>
    </source>
</reference>
<keyword evidence="3 6" id="KW-0863">Zinc-finger</keyword>
<dbReference type="Gene3D" id="3.30.40.10">
    <property type="entry name" value="Zinc/RING finger domain, C3HC4 (zinc finger)"/>
    <property type="match status" value="1"/>
</dbReference>
<organism evidence="8 9">
    <name type="scientific">Babesia microti (strain RI)</name>
    <dbReference type="NCBI Taxonomy" id="1133968"/>
    <lineage>
        <taxon>Eukaryota</taxon>
        <taxon>Sar</taxon>
        <taxon>Alveolata</taxon>
        <taxon>Apicomplexa</taxon>
        <taxon>Aconoidasida</taxon>
        <taxon>Piroplasmida</taxon>
        <taxon>Babesiidae</taxon>
        <taxon>Babesia</taxon>
    </lineage>
</organism>
<gene>
    <name evidence="8" type="ORF">BMR1_01G01405</name>
</gene>
<dbReference type="OrthoDB" id="1305878at2759"/>
<dbReference type="PANTHER" id="PTHR45893">
    <property type="entry name" value="POLYCOMB GROUP RING FINGER PROTEIN"/>
    <property type="match status" value="1"/>
</dbReference>
<evidence type="ECO:0000313" key="9">
    <source>
        <dbReference type="Proteomes" id="UP000002899"/>
    </source>
</evidence>
<dbReference type="Proteomes" id="UP000002899">
    <property type="component" value="Chromosome I"/>
</dbReference>
<comment type="subcellular location">
    <subcellularLocation>
        <location evidence="1">Nucleus</location>
    </subcellularLocation>
</comment>
<evidence type="ECO:0000313" key="8">
    <source>
        <dbReference type="EMBL" id="CCF72744.1"/>
    </source>
</evidence>
<keyword evidence="5" id="KW-0539">Nucleus</keyword>
<reference evidence="8 9" key="3">
    <citation type="journal article" date="2016" name="Sci. Rep.">
        <title>Genome-wide diversity and gene expression profiling of Babesia microti isolates identify polymorphic genes that mediate host-pathogen interactions.</title>
        <authorList>
            <person name="Silva J.C."/>
            <person name="Cornillot E."/>
            <person name="McCracken C."/>
            <person name="Usmani-Brown S."/>
            <person name="Dwivedi A."/>
            <person name="Ifeonu O.O."/>
            <person name="Crabtree J."/>
            <person name="Gotia H.T."/>
            <person name="Virji A.Z."/>
            <person name="Reynes C."/>
            <person name="Colinge J."/>
            <person name="Kumar V."/>
            <person name="Lawres L."/>
            <person name="Pazzi J.E."/>
            <person name="Pablo J.V."/>
            <person name="Hung C."/>
            <person name="Brancato J."/>
            <person name="Kumari P."/>
            <person name="Orvis J."/>
            <person name="Tretina K."/>
            <person name="Chibucos M."/>
            <person name="Ott S."/>
            <person name="Sadzewicz L."/>
            <person name="Sengamalay N."/>
            <person name="Shetty A.C."/>
            <person name="Su Q."/>
            <person name="Tallon L."/>
            <person name="Fraser C.M."/>
            <person name="Frutos R."/>
            <person name="Molina D.M."/>
            <person name="Krause P.J."/>
            <person name="Ben Mamoun C."/>
        </authorList>
    </citation>
    <scope>NUCLEOTIDE SEQUENCE [LARGE SCALE GENOMIC DNA]</scope>
    <source>
        <strain evidence="8 9">RI</strain>
    </source>
</reference>
<evidence type="ECO:0000256" key="3">
    <source>
        <dbReference type="ARBA" id="ARBA00022771"/>
    </source>
</evidence>
<dbReference type="GO" id="GO:0008270">
    <property type="term" value="F:zinc ion binding"/>
    <property type="evidence" value="ECO:0007669"/>
    <property type="project" value="UniProtKB-KW"/>
</dbReference>
<name>I7J897_BABMR</name>
<keyword evidence="9" id="KW-1185">Reference proteome</keyword>
<sequence>MDGRSYSMKHRDSKLRAQVKWLQEEDYDFLDSDDPYNDFVQYKSANNQVFSSSTNISTVGTNGYRSRRRIDKFEREEDLSFSGGQSHTFYSNASTLNNISGTTSVVKRRRRYTQDVPSRNKSVSIDTGKFAAFLQKWNAHLPILKHFNDAIPSIKYDSVPKLTHYQEDGDMMVDVKFRLKILFNHLTCKLCKGLFFNAYTIKNCLHTFCKSCIITYAILVGQQCPVCHQNINTNLEESIEYDNCIQSMVDKLFPQNNIDDTDADICKRGQDVGVVETEYFAGDGVSGVHVKEEDSALKDDANVSNRYSNYLWDASAEAIEIEKSIYDGSKESQGRISESISNLKACLTLTPLDVNNGMPCYIAVEKEMFISDLGDYLLLKLQIYGRCNVVFYLYNEILPKNHTIEFICKSRRMPMMQCIPLKYSLRYK</sequence>
<dbReference type="GeneID" id="24423358"/>
<dbReference type="GO" id="GO:0005634">
    <property type="term" value="C:nucleus"/>
    <property type="evidence" value="ECO:0007669"/>
    <property type="project" value="UniProtKB-SubCell"/>
</dbReference>
<dbReference type="InterPro" id="IPR017907">
    <property type="entry name" value="Znf_RING_CS"/>
</dbReference>
<dbReference type="PROSITE" id="PS00518">
    <property type="entry name" value="ZF_RING_1"/>
    <property type="match status" value="1"/>
</dbReference>
<keyword evidence="4" id="KW-0862">Zinc</keyword>
<evidence type="ECO:0000256" key="5">
    <source>
        <dbReference type="ARBA" id="ARBA00023242"/>
    </source>
</evidence>
<evidence type="ECO:0000256" key="2">
    <source>
        <dbReference type="ARBA" id="ARBA00022723"/>
    </source>
</evidence>
<dbReference type="InterPro" id="IPR051507">
    <property type="entry name" value="PcG_RING_finger"/>
</dbReference>
<feature type="domain" description="RING-type" evidence="7">
    <location>
        <begin position="188"/>
        <end position="228"/>
    </location>
</feature>
<keyword evidence="2" id="KW-0479">Metal-binding</keyword>
<evidence type="ECO:0000256" key="1">
    <source>
        <dbReference type="ARBA" id="ARBA00004123"/>
    </source>
</evidence>